<dbReference type="GO" id="GO:0070043">
    <property type="term" value="F:rRNA (guanine-N7-)-methyltransferase activity"/>
    <property type="evidence" value="ECO:0007669"/>
    <property type="project" value="UniProtKB-UniRule"/>
</dbReference>
<organism evidence="7 8">
    <name type="scientific">Candidatus Fimicola merdigallinarum</name>
    <dbReference type="NCBI Taxonomy" id="2840819"/>
    <lineage>
        <taxon>Bacteria</taxon>
        <taxon>Bacillati</taxon>
        <taxon>Bacillota</taxon>
        <taxon>Clostridia</taxon>
        <taxon>Lachnospirales</taxon>
        <taxon>Lachnospiraceae</taxon>
        <taxon>Lachnospiraceae incertae sedis</taxon>
        <taxon>Candidatus Fimicola</taxon>
    </lineage>
</organism>
<evidence type="ECO:0000256" key="2">
    <source>
        <dbReference type="ARBA" id="ARBA00022552"/>
    </source>
</evidence>
<comment type="similarity">
    <text evidence="6">Belongs to the methyltransferase superfamily. RNA methyltransferase RsmG family.</text>
</comment>
<feature type="binding site" evidence="6">
    <location>
        <position position="146"/>
    </location>
    <ligand>
        <name>S-adenosyl-L-methionine</name>
        <dbReference type="ChEBI" id="CHEBI:59789"/>
    </ligand>
</feature>
<dbReference type="InterPro" id="IPR029063">
    <property type="entry name" value="SAM-dependent_MTases_sf"/>
</dbReference>
<gene>
    <name evidence="6 7" type="primary">rsmG</name>
    <name evidence="7" type="ORF">IAC55_08110</name>
</gene>
<accession>A0A9D9DZW2</accession>
<dbReference type="EMBL" id="JADIMX010000157">
    <property type="protein sequence ID" value="MBO8435265.1"/>
    <property type="molecule type" value="Genomic_DNA"/>
</dbReference>
<keyword evidence="3 6" id="KW-0489">Methyltransferase</keyword>
<dbReference type="AlphaFoldDB" id="A0A9D9DZW2"/>
<evidence type="ECO:0000313" key="8">
    <source>
        <dbReference type="Proteomes" id="UP000823611"/>
    </source>
</evidence>
<evidence type="ECO:0000256" key="5">
    <source>
        <dbReference type="ARBA" id="ARBA00022691"/>
    </source>
</evidence>
<keyword evidence="2 6" id="KW-0698">rRNA processing</keyword>
<keyword evidence="4 6" id="KW-0808">Transferase</keyword>
<comment type="function">
    <text evidence="6">Specifically methylates the N7 position of a guanine in 16S rRNA.</text>
</comment>
<keyword evidence="5 6" id="KW-0949">S-adenosyl-L-methionine</keyword>
<feature type="binding site" evidence="6">
    <location>
        <begin position="127"/>
        <end position="128"/>
    </location>
    <ligand>
        <name>S-adenosyl-L-methionine</name>
        <dbReference type="ChEBI" id="CHEBI:59789"/>
    </ligand>
</feature>
<feature type="binding site" evidence="6">
    <location>
        <position position="81"/>
    </location>
    <ligand>
        <name>S-adenosyl-L-methionine</name>
        <dbReference type="ChEBI" id="CHEBI:59789"/>
    </ligand>
</feature>
<dbReference type="Gene3D" id="3.40.50.150">
    <property type="entry name" value="Vaccinia Virus protein VP39"/>
    <property type="match status" value="1"/>
</dbReference>
<sequence>MEKLLFDSSKELGINLNENQIKQFMMYKNLLLEWNEKINLTAITEDRDIIQKHFVDCVSIASKIDIPSGATVIDVGTGAGFPGIPVKIAFPDIEITLLDSLNKRINFLQEVVSSLGLENVNCVHSRAEDGGQNGEYREQYDMCISRAVANLAVLSEYCLPFVKVGGAFVSLKGPDVKEELEESKKALEKLGGEVIGVEKIDIPKSDITHSLVIIKKVRQTPKAYPRKAGKVTKNPIK</sequence>
<evidence type="ECO:0000256" key="4">
    <source>
        <dbReference type="ARBA" id="ARBA00022679"/>
    </source>
</evidence>
<dbReference type="CDD" id="cd02440">
    <property type="entry name" value="AdoMet_MTases"/>
    <property type="match status" value="1"/>
</dbReference>
<evidence type="ECO:0000256" key="3">
    <source>
        <dbReference type="ARBA" id="ARBA00022603"/>
    </source>
</evidence>
<dbReference type="InterPro" id="IPR003682">
    <property type="entry name" value="rRNA_ssu_MeTfrase_G"/>
</dbReference>
<dbReference type="NCBIfam" id="TIGR00138">
    <property type="entry name" value="rsmG_gidB"/>
    <property type="match status" value="1"/>
</dbReference>
<protein>
    <recommendedName>
        <fullName evidence="6">Ribosomal RNA small subunit methyltransferase G</fullName>
        <ecNumber evidence="6">2.1.1.-</ecNumber>
    </recommendedName>
    <alternativeName>
        <fullName evidence="6">16S rRNA 7-methylguanosine methyltransferase</fullName>
        <shortName evidence="6">16S rRNA m7G methyltransferase</shortName>
    </alternativeName>
</protein>
<reference evidence="7" key="1">
    <citation type="submission" date="2020-10" db="EMBL/GenBank/DDBJ databases">
        <authorList>
            <person name="Gilroy R."/>
        </authorList>
    </citation>
    <scope>NUCLEOTIDE SEQUENCE</scope>
    <source>
        <strain evidence="7">F6-4510</strain>
    </source>
</reference>
<dbReference type="SUPFAM" id="SSF53335">
    <property type="entry name" value="S-adenosyl-L-methionine-dependent methyltransferases"/>
    <property type="match status" value="1"/>
</dbReference>
<evidence type="ECO:0000313" key="7">
    <source>
        <dbReference type="EMBL" id="MBO8435265.1"/>
    </source>
</evidence>
<evidence type="ECO:0000256" key="6">
    <source>
        <dbReference type="HAMAP-Rule" id="MF_00074"/>
    </source>
</evidence>
<comment type="subcellular location">
    <subcellularLocation>
        <location evidence="6">Cytoplasm</location>
    </subcellularLocation>
</comment>
<feature type="binding site" evidence="6">
    <location>
        <position position="76"/>
    </location>
    <ligand>
        <name>S-adenosyl-L-methionine</name>
        <dbReference type="ChEBI" id="CHEBI:59789"/>
    </ligand>
</feature>
<proteinExistence type="inferred from homology"/>
<dbReference type="Proteomes" id="UP000823611">
    <property type="component" value="Unassembled WGS sequence"/>
</dbReference>
<comment type="caution">
    <text evidence="6">Lacks conserved residue(s) required for the propagation of feature annotation.</text>
</comment>
<dbReference type="GO" id="GO:0005829">
    <property type="term" value="C:cytosol"/>
    <property type="evidence" value="ECO:0007669"/>
    <property type="project" value="TreeGrafter"/>
</dbReference>
<dbReference type="HAMAP" id="MF_00074">
    <property type="entry name" value="16SrRNA_methyltr_G"/>
    <property type="match status" value="1"/>
</dbReference>
<dbReference type="PANTHER" id="PTHR31760">
    <property type="entry name" value="S-ADENOSYL-L-METHIONINE-DEPENDENT METHYLTRANSFERASES SUPERFAMILY PROTEIN"/>
    <property type="match status" value="1"/>
</dbReference>
<keyword evidence="1 6" id="KW-0963">Cytoplasm</keyword>
<dbReference type="EC" id="2.1.1.-" evidence="6"/>
<dbReference type="Pfam" id="PF02527">
    <property type="entry name" value="GidB"/>
    <property type="match status" value="1"/>
</dbReference>
<reference evidence="7" key="2">
    <citation type="journal article" date="2021" name="PeerJ">
        <title>Extensive microbial diversity within the chicken gut microbiome revealed by metagenomics and culture.</title>
        <authorList>
            <person name="Gilroy R."/>
            <person name="Ravi A."/>
            <person name="Getino M."/>
            <person name="Pursley I."/>
            <person name="Horton D.L."/>
            <person name="Alikhan N.F."/>
            <person name="Baker D."/>
            <person name="Gharbi K."/>
            <person name="Hall N."/>
            <person name="Watson M."/>
            <person name="Adriaenssens E.M."/>
            <person name="Foster-Nyarko E."/>
            <person name="Jarju S."/>
            <person name="Secka A."/>
            <person name="Antonio M."/>
            <person name="Oren A."/>
            <person name="Chaudhuri R.R."/>
            <person name="La Ragione R."/>
            <person name="Hildebrand F."/>
            <person name="Pallen M.J."/>
        </authorList>
    </citation>
    <scope>NUCLEOTIDE SEQUENCE</scope>
    <source>
        <strain evidence="7">F6-4510</strain>
    </source>
</reference>
<dbReference type="FunFam" id="3.40.50.150:FF:000041">
    <property type="entry name" value="Ribosomal RNA small subunit methyltransferase G"/>
    <property type="match status" value="1"/>
</dbReference>
<comment type="caution">
    <text evidence="7">The sequence shown here is derived from an EMBL/GenBank/DDBJ whole genome shotgun (WGS) entry which is preliminary data.</text>
</comment>
<dbReference type="PANTHER" id="PTHR31760:SF0">
    <property type="entry name" value="S-ADENOSYL-L-METHIONINE-DEPENDENT METHYLTRANSFERASES SUPERFAMILY PROTEIN"/>
    <property type="match status" value="1"/>
</dbReference>
<name>A0A9D9DZW2_9FIRM</name>
<evidence type="ECO:0000256" key="1">
    <source>
        <dbReference type="ARBA" id="ARBA00022490"/>
    </source>
</evidence>
<dbReference type="PIRSF" id="PIRSF003078">
    <property type="entry name" value="GidB"/>
    <property type="match status" value="1"/>
</dbReference>